<dbReference type="PANTHER" id="PTHR42776:SF27">
    <property type="entry name" value="DIPEPTIDYL PEPTIDASE FAMILY MEMBER 6"/>
    <property type="match status" value="1"/>
</dbReference>
<dbReference type="Pfam" id="PF07676">
    <property type="entry name" value="PD40"/>
    <property type="match status" value="2"/>
</dbReference>
<dbReference type="InterPro" id="IPR001375">
    <property type="entry name" value="Peptidase_S9_cat"/>
</dbReference>
<protein>
    <submittedName>
        <fullName evidence="7">S9 family peptidase</fullName>
    </submittedName>
</protein>
<dbReference type="Gene3D" id="3.40.50.1820">
    <property type="entry name" value="alpha/beta hydrolase"/>
    <property type="match status" value="1"/>
</dbReference>
<dbReference type="AlphaFoldDB" id="A0AAX3LZN7"/>
<keyword evidence="2" id="KW-0645">Protease</keyword>
<evidence type="ECO:0000256" key="1">
    <source>
        <dbReference type="ARBA" id="ARBA00010040"/>
    </source>
</evidence>
<feature type="domain" description="Peptidase S9 prolyl oligopeptidase catalytic" evidence="6">
    <location>
        <begin position="470"/>
        <end position="680"/>
    </location>
</feature>
<feature type="compositionally biased region" description="Polar residues" evidence="5">
    <location>
        <begin position="130"/>
        <end position="150"/>
    </location>
</feature>
<dbReference type="RefSeq" id="WP_273613284.1">
    <property type="nucleotide sequence ID" value="NZ_CP117416.1"/>
</dbReference>
<keyword evidence="8" id="KW-1185">Reference proteome</keyword>
<evidence type="ECO:0000256" key="2">
    <source>
        <dbReference type="ARBA" id="ARBA00022670"/>
    </source>
</evidence>
<keyword evidence="3" id="KW-0378">Hydrolase</keyword>
<evidence type="ECO:0000313" key="7">
    <source>
        <dbReference type="EMBL" id="WCT54801.1"/>
    </source>
</evidence>
<dbReference type="KEGG" id="pka:PQ456_16570"/>
<dbReference type="Gene3D" id="2.120.10.30">
    <property type="entry name" value="TolB, C-terminal domain"/>
    <property type="match status" value="2"/>
</dbReference>
<name>A0AAX3LZN7_9BACL</name>
<dbReference type="GO" id="GO:0006508">
    <property type="term" value="P:proteolysis"/>
    <property type="evidence" value="ECO:0007669"/>
    <property type="project" value="UniProtKB-KW"/>
</dbReference>
<sequence length="680" mass="76005">MGSRRGVIAEDLYRFNWVKNPVISPLDGTIVYEVQKVNAKQDGYDSHLRRMNADGSEDIQWTAGQSDRLPAWSPDGKQLAFLRKSGTDQHPQVWIMSAYGGEAHQATDMADGVGSFLWSPDSQSLLIAATNKSSQPHQAISNQSEQSTSTHADHAEDQSVPLSKKAIEINRIIYKSDSSGLWDGGRTHLYVHKIADQSGTWITSGDYDIDDFAWSPDGKQIAYIAHIPSADEGDPDFSLKNDLFTINAEGHERHQWTQHQYVISSVNWSPDGQFIAMVADDQSYYNATLNRLYQLSLATGTITGLYDHDDIMLLNSVVGDTGLSSTYKPIYQASGQAIDVLCTTFGACHLLSIATDGSGVQTILGGQRNIHYFARTAKQHLIFIAADPLQPGELFSWNIETEVETRLTHHNDDLLQQLILSKPEEMSVTSVDGKSLQAWIMRPAGDQADHTKVPTILEIHGGPHAMYGYTFMLEFQLLVSQGYAVIFGNPRGSHGYGQLFVNACRHDYGGGDYQDLMEITDYALEHYDWIDKDRLGVTGGSYGGFMTNWIVGHTDRFKAAVTQRSISNWISMYGVSDIGFHFVEDQIAGNPWDHLNTLWDHSPLAYVANVKTPILILHGEKDLRCPIEQGEQWFIALKRLGAVTKFVRFPDANHELSRSGHPQLRIQRLNHIVGWFNEYL</sequence>
<proteinExistence type="inferred from homology"/>
<comment type="similarity">
    <text evidence="1">Belongs to the peptidase S9C family.</text>
</comment>
<dbReference type="Pfam" id="PF00326">
    <property type="entry name" value="Peptidase_S9"/>
    <property type="match status" value="1"/>
</dbReference>
<dbReference type="SUPFAM" id="SSF53474">
    <property type="entry name" value="alpha/beta-Hydrolases"/>
    <property type="match status" value="1"/>
</dbReference>
<accession>A0AAX3LZN7</accession>
<dbReference type="InterPro" id="IPR011659">
    <property type="entry name" value="WD40"/>
</dbReference>
<dbReference type="FunFam" id="3.40.50.1820:FF:000028">
    <property type="entry name" value="S9 family peptidase"/>
    <property type="match status" value="1"/>
</dbReference>
<organism evidence="7 8">
    <name type="scientific">Paenibacillus kyungheensis</name>
    <dbReference type="NCBI Taxonomy" id="1452732"/>
    <lineage>
        <taxon>Bacteria</taxon>
        <taxon>Bacillati</taxon>
        <taxon>Bacillota</taxon>
        <taxon>Bacilli</taxon>
        <taxon>Bacillales</taxon>
        <taxon>Paenibacillaceae</taxon>
        <taxon>Paenibacillus</taxon>
    </lineage>
</organism>
<dbReference type="InterPro" id="IPR029058">
    <property type="entry name" value="AB_hydrolase_fold"/>
</dbReference>
<reference evidence="7 8" key="1">
    <citation type="submission" date="2023-02" db="EMBL/GenBank/DDBJ databases">
        <title>Genome sequence of Paenibacillus kyungheensis KACC 18744.</title>
        <authorList>
            <person name="Kim S."/>
            <person name="Heo J."/>
            <person name="Kwon S.-W."/>
        </authorList>
    </citation>
    <scope>NUCLEOTIDE SEQUENCE [LARGE SCALE GENOMIC DNA]</scope>
    <source>
        <strain evidence="7 8">KACC 18744</strain>
    </source>
</reference>
<evidence type="ECO:0000256" key="4">
    <source>
        <dbReference type="ARBA" id="ARBA00022825"/>
    </source>
</evidence>
<feature type="region of interest" description="Disordered" evidence="5">
    <location>
        <begin position="130"/>
        <end position="160"/>
    </location>
</feature>
<dbReference type="GO" id="GO:0004252">
    <property type="term" value="F:serine-type endopeptidase activity"/>
    <property type="evidence" value="ECO:0007669"/>
    <property type="project" value="TreeGrafter"/>
</dbReference>
<evidence type="ECO:0000256" key="3">
    <source>
        <dbReference type="ARBA" id="ARBA00022801"/>
    </source>
</evidence>
<dbReference type="InterPro" id="IPR011042">
    <property type="entry name" value="6-blade_b-propeller_TolB-like"/>
</dbReference>
<evidence type="ECO:0000313" key="8">
    <source>
        <dbReference type="Proteomes" id="UP001220509"/>
    </source>
</evidence>
<evidence type="ECO:0000259" key="6">
    <source>
        <dbReference type="Pfam" id="PF00326"/>
    </source>
</evidence>
<gene>
    <name evidence="7" type="ORF">PQ456_16570</name>
</gene>
<dbReference type="EMBL" id="CP117416">
    <property type="protein sequence ID" value="WCT54801.1"/>
    <property type="molecule type" value="Genomic_DNA"/>
</dbReference>
<dbReference type="SUPFAM" id="SSF82171">
    <property type="entry name" value="DPP6 N-terminal domain-like"/>
    <property type="match status" value="1"/>
</dbReference>
<evidence type="ECO:0000256" key="5">
    <source>
        <dbReference type="SAM" id="MobiDB-lite"/>
    </source>
</evidence>
<keyword evidence="4" id="KW-0720">Serine protease</keyword>
<dbReference type="Proteomes" id="UP001220509">
    <property type="component" value="Chromosome"/>
</dbReference>
<dbReference type="PANTHER" id="PTHR42776">
    <property type="entry name" value="SERINE PEPTIDASE S9 FAMILY MEMBER"/>
    <property type="match status" value="1"/>
</dbReference>